<accession>A0A1F7IA03</accession>
<dbReference type="AlphaFoldDB" id="A0A1F7IA03"/>
<comment type="caution">
    <text evidence="1">The sequence shown here is derived from an EMBL/GenBank/DDBJ whole genome shotgun (WGS) entry which is preliminary data.</text>
</comment>
<evidence type="ECO:0000313" key="1">
    <source>
        <dbReference type="EMBL" id="OGK40188.1"/>
    </source>
</evidence>
<name>A0A1F7IA03_9BACT</name>
<organism evidence="1 2">
    <name type="scientific">Candidatus Roizmanbacteria bacterium RIFCSPLOWO2_01_FULL_37_12</name>
    <dbReference type="NCBI Taxonomy" id="1802056"/>
    <lineage>
        <taxon>Bacteria</taxon>
        <taxon>Candidatus Roizmaniibacteriota</taxon>
    </lineage>
</organism>
<evidence type="ECO:0000313" key="2">
    <source>
        <dbReference type="Proteomes" id="UP000177698"/>
    </source>
</evidence>
<reference evidence="1 2" key="1">
    <citation type="journal article" date="2016" name="Nat. Commun.">
        <title>Thousands of microbial genomes shed light on interconnected biogeochemical processes in an aquifer system.</title>
        <authorList>
            <person name="Anantharaman K."/>
            <person name="Brown C.T."/>
            <person name="Hug L.A."/>
            <person name="Sharon I."/>
            <person name="Castelle C.J."/>
            <person name="Probst A.J."/>
            <person name="Thomas B.C."/>
            <person name="Singh A."/>
            <person name="Wilkins M.J."/>
            <person name="Karaoz U."/>
            <person name="Brodie E.L."/>
            <person name="Williams K.H."/>
            <person name="Hubbard S.S."/>
            <person name="Banfield J.F."/>
        </authorList>
    </citation>
    <scope>NUCLEOTIDE SEQUENCE [LARGE SCALE GENOMIC DNA]</scope>
</reference>
<gene>
    <name evidence="1" type="ORF">A2954_01590</name>
</gene>
<dbReference type="Proteomes" id="UP000177698">
    <property type="component" value="Unassembled WGS sequence"/>
</dbReference>
<sequence length="319" mass="36274">MRFRNIPILGPIEQLYGYTSYSEKQLATLGGDRRSVIKGLGIIIASLLACRTSDLIPVQPAETHRYGIDANSNYETLASYFAGRYNLIISTYGIDYNHHEINTKYTGRVVSSEELLEGMRLLVNQLAKYPPDFFRNNGIKAVSFWGDIKDQEGNQILGLSSPEIPVISVTTTPDGIKEIVSFDHEVFHQAKRHDGTPYTNDPEWLLLSASRDLDCDLYEDSSDGRTEGPLCPDSYYLDSPQSKDNTFEDAANTAEVLLNPERHRQELLRIQSLDPDSRQILLAKINKIKRYYYKWSKGLINDSYWSDLINNKVGIDYFP</sequence>
<proteinExistence type="predicted"/>
<protein>
    <submittedName>
        <fullName evidence="1">Uncharacterized protein</fullName>
    </submittedName>
</protein>
<dbReference type="EMBL" id="MGAG01000027">
    <property type="protein sequence ID" value="OGK40188.1"/>
    <property type="molecule type" value="Genomic_DNA"/>
</dbReference>